<accession>A0A919NHT0</accession>
<keyword evidence="1" id="KW-0812">Transmembrane</keyword>
<dbReference type="RefSeq" id="WP_203800861.1">
    <property type="nucleotide sequence ID" value="NZ_BOMY01000009.1"/>
</dbReference>
<evidence type="ECO:0000313" key="3">
    <source>
        <dbReference type="Proteomes" id="UP000623608"/>
    </source>
</evidence>
<evidence type="ECO:0000313" key="2">
    <source>
        <dbReference type="EMBL" id="GIF18713.1"/>
    </source>
</evidence>
<gene>
    <name evidence="2" type="ORF">Ate02nite_14430</name>
</gene>
<sequence length="155" mass="16977">MDTYYRDQEVVITSTGVRMDGREFALRELRQVWHRRGRRSWTTIAGRGALGLAMLLPIVVGALGVGVALVIDASTSVTVGLIGGGILVGLAAAPLADMLLEHVDRSYDRGSRELEIWARTPAGDVRLLHTGDASRFGRIYRALQRALEPQPATRR</sequence>
<dbReference type="Pfam" id="PF19744">
    <property type="entry name" value="DUF6232"/>
    <property type="match status" value="1"/>
</dbReference>
<feature type="transmembrane region" description="Helical" evidence="1">
    <location>
        <begin position="44"/>
        <end position="71"/>
    </location>
</feature>
<dbReference type="EMBL" id="BOMY01000009">
    <property type="protein sequence ID" value="GIF18713.1"/>
    <property type="molecule type" value="Genomic_DNA"/>
</dbReference>
<protein>
    <submittedName>
        <fullName evidence="2">Uncharacterized protein</fullName>
    </submittedName>
</protein>
<organism evidence="2 3">
    <name type="scientific">Paractinoplanes tereljensis</name>
    <dbReference type="NCBI Taxonomy" id="571912"/>
    <lineage>
        <taxon>Bacteria</taxon>
        <taxon>Bacillati</taxon>
        <taxon>Actinomycetota</taxon>
        <taxon>Actinomycetes</taxon>
        <taxon>Micromonosporales</taxon>
        <taxon>Micromonosporaceae</taxon>
        <taxon>Paractinoplanes</taxon>
    </lineage>
</organism>
<comment type="caution">
    <text evidence="2">The sequence shown here is derived from an EMBL/GenBank/DDBJ whole genome shotgun (WGS) entry which is preliminary data.</text>
</comment>
<feature type="transmembrane region" description="Helical" evidence="1">
    <location>
        <begin position="77"/>
        <end position="100"/>
    </location>
</feature>
<name>A0A919NHT0_9ACTN</name>
<keyword evidence="1" id="KW-0472">Membrane</keyword>
<keyword evidence="1" id="KW-1133">Transmembrane helix</keyword>
<evidence type="ECO:0000256" key="1">
    <source>
        <dbReference type="SAM" id="Phobius"/>
    </source>
</evidence>
<keyword evidence="3" id="KW-1185">Reference proteome</keyword>
<dbReference type="AlphaFoldDB" id="A0A919NHT0"/>
<reference evidence="2" key="1">
    <citation type="submission" date="2021-01" db="EMBL/GenBank/DDBJ databases">
        <title>Whole genome shotgun sequence of Actinoplanes tereljensis NBRC 105297.</title>
        <authorList>
            <person name="Komaki H."/>
            <person name="Tamura T."/>
        </authorList>
    </citation>
    <scope>NUCLEOTIDE SEQUENCE</scope>
    <source>
        <strain evidence="2">NBRC 105297</strain>
    </source>
</reference>
<dbReference type="InterPro" id="IPR045629">
    <property type="entry name" value="DUF6232"/>
</dbReference>
<dbReference type="Proteomes" id="UP000623608">
    <property type="component" value="Unassembled WGS sequence"/>
</dbReference>
<proteinExistence type="predicted"/>